<gene>
    <name evidence="4" type="ORF">FNK824_LOCUS27310</name>
    <name evidence="3" type="ORF">OTI717_LOCUS1129</name>
    <name evidence="2" type="ORF">SEV965_LOCUS23678</name>
</gene>
<dbReference type="EMBL" id="CAJOAX010000045">
    <property type="protein sequence ID" value="CAF3491044.1"/>
    <property type="molecule type" value="Genomic_DNA"/>
</dbReference>
<dbReference type="Proteomes" id="UP000663874">
    <property type="component" value="Unassembled WGS sequence"/>
</dbReference>
<sequence>MSNTTSLIDKESLKNLDPSSEEQQVNINQINNIPKFICSERAFFNTKANVLDRTYKYVHDGITWRIPLPNISIGYNGELYDKNDLNAYKYTKGFELLTIDKLNYHHNVDSKSISIGYLIEESSSNNNYGMHNCSMLTGSSGAVIVDSIGRFIDIHVEIANSRISRKNEFFYAQDTFNNHTDIYPQPHSTPELEHRVDQILENILAQYSITQSSSSSSNLSRSNSSMNF</sequence>
<proteinExistence type="predicted"/>
<dbReference type="AlphaFoldDB" id="A0A818GMZ1"/>
<comment type="caution">
    <text evidence="3">The sequence shown here is derived from an EMBL/GenBank/DDBJ whole genome shotgun (WGS) entry which is preliminary data.</text>
</comment>
<reference evidence="3" key="1">
    <citation type="submission" date="2021-02" db="EMBL/GenBank/DDBJ databases">
        <authorList>
            <person name="Nowell W R."/>
        </authorList>
    </citation>
    <scope>NUCLEOTIDE SEQUENCE</scope>
</reference>
<protein>
    <submittedName>
        <fullName evidence="3">Uncharacterized protein</fullName>
    </submittedName>
</protein>
<organism evidence="3 5">
    <name type="scientific">Rotaria sordida</name>
    <dbReference type="NCBI Taxonomy" id="392033"/>
    <lineage>
        <taxon>Eukaryota</taxon>
        <taxon>Metazoa</taxon>
        <taxon>Spiralia</taxon>
        <taxon>Gnathifera</taxon>
        <taxon>Rotifera</taxon>
        <taxon>Eurotatoria</taxon>
        <taxon>Bdelloidea</taxon>
        <taxon>Philodinida</taxon>
        <taxon>Philodinidae</taxon>
        <taxon>Rotaria</taxon>
    </lineage>
</organism>
<evidence type="ECO:0000313" key="2">
    <source>
        <dbReference type="EMBL" id="CAF1249936.1"/>
    </source>
</evidence>
<accession>A0A818GMZ1</accession>
<evidence type="ECO:0000313" key="4">
    <source>
        <dbReference type="EMBL" id="CAF4025162.1"/>
    </source>
</evidence>
<name>A0A818GMZ1_9BILA</name>
<dbReference type="EMBL" id="CAJNOU010001770">
    <property type="protein sequence ID" value="CAF1249936.1"/>
    <property type="molecule type" value="Genomic_DNA"/>
</dbReference>
<dbReference type="Proteomes" id="UP000663889">
    <property type="component" value="Unassembled WGS sequence"/>
</dbReference>
<evidence type="ECO:0000313" key="3">
    <source>
        <dbReference type="EMBL" id="CAF3491044.1"/>
    </source>
</evidence>
<dbReference type="EMBL" id="CAJOBE010007049">
    <property type="protein sequence ID" value="CAF4025162.1"/>
    <property type="molecule type" value="Genomic_DNA"/>
</dbReference>
<evidence type="ECO:0000313" key="5">
    <source>
        <dbReference type="Proteomes" id="UP000663823"/>
    </source>
</evidence>
<dbReference type="Proteomes" id="UP000663823">
    <property type="component" value="Unassembled WGS sequence"/>
</dbReference>
<feature type="region of interest" description="Disordered" evidence="1">
    <location>
        <begin position="1"/>
        <end position="21"/>
    </location>
</feature>
<evidence type="ECO:0000256" key="1">
    <source>
        <dbReference type="SAM" id="MobiDB-lite"/>
    </source>
</evidence>